<evidence type="ECO:0000313" key="3">
    <source>
        <dbReference type="Proteomes" id="UP000796880"/>
    </source>
</evidence>
<evidence type="ECO:0000313" key="2">
    <source>
        <dbReference type="EMBL" id="KAF3447062.1"/>
    </source>
</evidence>
<dbReference type="AlphaFoldDB" id="A0A8K0H709"/>
<organism evidence="2 3">
    <name type="scientific">Rhamnella rubrinervis</name>
    <dbReference type="NCBI Taxonomy" id="2594499"/>
    <lineage>
        <taxon>Eukaryota</taxon>
        <taxon>Viridiplantae</taxon>
        <taxon>Streptophyta</taxon>
        <taxon>Embryophyta</taxon>
        <taxon>Tracheophyta</taxon>
        <taxon>Spermatophyta</taxon>
        <taxon>Magnoliopsida</taxon>
        <taxon>eudicotyledons</taxon>
        <taxon>Gunneridae</taxon>
        <taxon>Pentapetalae</taxon>
        <taxon>rosids</taxon>
        <taxon>fabids</taxon>
        <taxon>Rosales</taxon>
        <taxon>Rhamnaceae</taxon>
        <taxon>rhamnoid group</taxon>
        <taxon>Rhamneae</taxon>
        <taxon>Rhamnella</taxon>
    </lineage>
</organism>
<feature type="compositionally biased region" description="Basic residues" evidence="1">
    <location>
        <begin position="20"/>
        <end position="29"/>
    </location>
</feature>
<dbReference type="Proteomes" id="UP000796880">
    <property type="component" value="Unassembled WGS sequence"/>
</dbReference>
<gene>
    <name evidence="2" type="ORF">FNV43_RR12242</name>
</gene>
<dbReference type="PANTHER" id="PTHR33670">
    <property type="entry name" value="SPLICING FACTOR, PROLINE- AND GLUTAMINE-RICH-LIKE"/>
    <property type="match status" value="1"/>
</dbReference>
<protein>
    <submittedName>
        <fullName evidence="2">Uncharacterized protein</fullName>
    </submittedName>
</protein>
<feature type="compositionally biased region" description="Polar residues" evidence="1">
    <location>
        <begin position="90"/>
        <end position="99"/>
    </location>
</feature>
<comment type="caution">
    <text evidence="2">The sequence shown here is derived from an EMBL/GenBank/DDBJ whole genome shotgun (WGS) entry which is preliminary data.</text>
</comment>
<proteinExistence type="predicted"/>
<sequence>MGVAVLNPKDCLRYPLPSRPPKKPSRKPNLKGSNPTGTQQQRRNRSNTTKENTSRPKNASPSIQSAVEKPPARDLVMGQVKILKRGEGFTETSSYTTNRPSDKERKKLGVSIKGPADKPGPDSRYFAGSFVCVPSPPPSSVPIPGFFAKASTNSVRFGNEEATNALLKLLRLDSV</sequence>
<keyword evidence="3" id="KW-1185">Reference proteome</keyword>
<dbReference type="EMBL" id="VOIH02000005">
    <property type="protein sequence ID" value="KAF3447062.1"/>
    <property type="molecule type" value="Genomic_DNA"/>
</dbReference>
<reference evidence="2" key="1">
    <citation type="submission" date="2020-03" db="EMBL/GenBank/DDBJ databases">
        <title>A high-quality chromosome-level genome assembly of a woody plant with both climbing and erect habits, Rhamnella rubrinervis.</title>
        <authorList>
            <person name="Lu Z."/>
            <person name="Yang Y."/>
            <person name="Zhu X."/>
            <person name="Sun Y."/>
        </authorList>
    </citation>
    <scope>NUCLEOTIDE SEQUENCE</scope>
    <source>
        <strain evidence="2">BYM</strain>
        <tissue evidence="2">Leaf</tissue>
    </source>
</reference>
<accession>A0A8K0H709</accession>
<evidence type="ECO:0000256" key="1">
    <source>
        <dbReference type="SAM" id="MobiDB-lite"/>
    </source>
</evidence>
<name>A0A8K0H709_9ROSA</name>
<dbReference type="PANTHER" id="PTHR33670:SF17">
    <property type="entry name" value="ANTHER-SPECIFIC PROLINE-RICH PROTEIN APG"/>
    <property type="match status" value="1"/>
</dbReference>
<dbReference type="OrthoDB" id="1113087at2759"/>
<feature type="compositionally biased region" description="Polar residues" evidence="1">
    <location>
        <begin position="32"/>
        <end position="65"/>
    </location>
</feature>
<feature type="region of interest" description="Disordered" evidence="1">
    <location>
        <begin position="1"/>
        <end position="121"/>
    </location>
</feature>